<dbReference type="EMBL" id="GIKN01002503">
    <property type="protein sequence ID" value="NIE44776.1"/>
    <property type="molecule type" value="Transcribed_RNA"/>
</dbReference>
<name>A0A6G5A3J5_RHIMP</name>
<sequence>MHHRLLSLISTVIFFTAFADVAIGQDIQRLSSMLSGQRAFGDESGLEVGPRRYLFEGGSAVGASSDVSFPYDTTRSGIVPGGFERDYSSRVDGVENLGSSDNVPYGRSKLSRRKTIVILIRRRRPRWQGGSGFEDGGGRWGSSDYDHYLGDPSTSQKRRARRALLRILLSKLLLAAARGSLAREESDEDEGRDSRSEQRWSLSEQGSRPGWRFGGGSDFGSAESYDGSGSRWTREGLGGEGGRVLLRIIRPNTPESNGIFLVGNGRGPQSVARWFPSENIGETSGSAPAVSNEESASLSDTTSSDPGFGVVRNGVSISPGPQGHLFTALPSFLRGRLAGSRGFEGTRVSVAAQPSTWPGPNSFQQLPSQAAYGNGDSSYGGMGSNYYPVFRPRLMFRLPQPFTLISQTGIPGTNYDGSSGGLPDTAGSTPFNIRFIPASGGIYGGNPITSSESNGPNSVSNAAYESSPNVNGPLSQKS</sequence>
<evidence type="ECO:0000313" key="3">
    <source>
        <dbReference type="EMBL" id="NIE44776.1"/>
    </source>
</evidence>
<protein>
    <submittedName>
        <fullName evidence="3">Putative conserved secreted protein</fullName>
    </submittedName>
</protein>
<keyword evidence="2" id="KW-0732">Signal</keyword>
<feature type="compositionally biased region" description="Polar residues" evidence="1">
    <location>
        <begin position="447"/>
        <end position="478"/>
    </location>
</feature>
<evidence type="ECO:0000256" key="2">
    <source>
        <dbReference type="SAM" id="SignalP"/>
    </source>
</evidence>
<dbReference type="AlphaFoldDB" id="A0A6G5A3J5"/>
<proteinExistence type="predicted"/>
<reference evidence="3" key="1">
    <citation type="submission" date="2020-03" db="EMBL/GenBank/DDBJ databases">
        <title>A transcriptome and proteome of the tick Rhipicephalus microplus shaped by the genetic composition of its hosts and developmental stage.</title>
        <authorList>
            <person name="Garcia G.R."/>
            <person name="Ribeiro J.M.C."/>
            <person name="Maruyama S.R."/>
            <person name="Gardinasse L.G."/>
            <person name="Nelson K."/>
            <person name="Ferreira B.R."/>
            <person name="Andrade T.G."/>
            <person name="Santos I.K.F.M."/>
        </authorList>
    </citation>
    <scope>NUCLEOTIDE SEQUENCE</scope>
    <source>
        <strain evidence="3">NSGR</strain>
        <tissue evidence="3">Salivary glands</tissue>
    </source>
</reference>
<feature type="region of interest" description="Disordered" evidence="1">
    <location>
        <begin position="444"/>
        <end position="478"/>
    </location>
</feature>
<evidence type="ECO:0000256" key="1">
    <source>
        <dbReference type="SAM" id="MobiDB-lite"/>
    </source>
</evidence>
<feature type="signal peptide" evidence="2">
    <location>
        <begin position="1"/>
        <end position="24"/>
    </location>
</feature>
<organism evidence="3">
    <name type="scientific">Rhipicephalus microplus</name>
    <name type="common">Cattle tick</name>
    <name type="synonym">Boophilus microplus</name>
    <dbReference type="NCBI Taxonomy" id="6941"/>
    <lineage>
        <taxon>Eukaryota</taxon>
        <taxon>Metazoa</taxon>
        <taxon>Ecdysozoa</taxon>
        <taxon>Arthropoda</taxon>
        <taxon>Chelicerata</taxon>
        <taxon>Arachnida</taxon>
        <taxon>Acari</taxon>
        <taxon>Parasitiformes</taxon>
        <taxon>Ixodida</taxon>
        <taxon>Ixodoidea</taxon>
        <taxon>Ixodidae</taxon>
        <taxon>Rhipicephalinae</taxon>
        <taxon>Rhipicephalus</taxon>
        <taxon>Boophilus</taxon>
    </lineage>
</organism>
<dbReference type="VEuPathDB" id="VectorBase:LOC119170986"/>
<feature type="chain" id="PRO_5026164996" evidence="2">
    <location>
        <begin position="25"/>
        <end position="478"/>
    </location>
</feature>
<feature type="region of interest" description="Disordered" evidence="1">
    <location>
        <begin position="183"/>
        <end position="236"/>
    </location>
</feature>
<accession>A0A6G5A3J5</accession>
<dbReference type="OrthoDB" id="10571439at2759"/>
<feature type="region of interest" description="Disordered" evidence="1">
    <location>
        <begin position="278"/>
        <end position="307"/>
    </location>
</feature>
<feature type="compositionally biased region" description="Polar residues" evidence="1">
    <location>
        <begin position="292"/>
        <end position="305"/>
    </location>
</feature>